<protein>
    <submittedName>
        <fullName evidence="1">Uncharacterized protein</fullName>
    </submittedName>
</protein>
<name>A0A9P4U5Y8_9PLEO</name>
<reference evidence="1" key="1">
    <citation type="journal article" date="2020" name="Stud. Mycol.">
        <title>101 Dothideomycetes genomes: a test case for predicting lifestyles and emergence of pathogens.</title>
        <authorList>
            <person name="Haridas S."/>
            <person name="Albert R."/>
            <person name="Binder M."/>
            <person name="Bloem J."/>
            <person name="Labutti K."/>
            <person name="Salamov A."/>
            <person name="Andreopoulos B."/>
            <person name="Baker S."/>
            <person name="Barry K."/>
            <person name="Bills G."/>
            <person name="Bluhm B."/>
            <person name="Cannon C."/>
            <person name="Castanera R."/>
            <person name="Culley D."/>
            <person name="Daum C."/>
            <person name="Ezra D."/>
            <person name="Gonzalez J."/>
            <person name="Henrissat B."/>
            <person name="Kuo A."/>
            <person name="Liang C."/>
            <person name="Lipzen A."/>
            <person name="Lutzoni F."/>
            <person name="Magnuson J."/>
            <person name="Mondo S."/>
            <person name="Nolan M."/>
            <person name="Ohm R."/>
            <person name="Pangilinan J."/>
            <person name="Park H.-J."/>
            <person name="Ramirez L."/>
            <person name="Alfaro M."/>
            <person name="Sun H."/>
            <person name="Tritt A."/>
            <person name="Yoshinaga Y."/>
            <person name="Zwiers L.-H."/>
            <person name="Turgeon B."/>
            <person name="Goodwin S."/>
            <person name="Spatafora J."/>
            <person name="Crous P."/>
            <person name="Grigoriev I."/>
        </authorList>
    </citation>
    <scope>NUCLEOTIDE SEQUENCE</scope>
    <source>
        <strain evidence="1">CBS 690.94</strain>
    </source>
</reference>
<sequence>MPQLRFVIVQSVKSRLAEQAKHIFRFAVFGSLDEPSELPPKGEWFYSQHEDWMPVIPGKPAQAQFHKQ</sequence>
<comment type="caution">
    <text evidence="1">The sequence shown here is derived from an EMBL/GenBank/DDBJ whole genome shotgun (WGS) entry which is preliminary data.</text>
</comment>
<proteinExistence type="predicted"/>
<dbReference type="OrthoDB" id="9985472at2759"/>
<evidence type="ECO:0000313" key="1">
    <source>
        <dbReference type="EMBL" id="KAF2438575.1"/>
    </source>
</evidence>
<dbReference type="Proteomes" id="UP000799764">
    <property type="component" value="Unassembled WGS sequence"/>
</dbReference>
<organism evidence="1 2">
    <name type="scientific">Karstenula rhodostoma CBS 690.94</name>
    <dbReference type="NCBI Taxonomy" id="1392251"/>
    <lineage>
        <taxon>Eukaryota</taxon>
        <taxon>Fungi</taxon>
        <taxon>Dikarya</taxon>
        <taxon>Ascomycota</taxon>
        <taxon>Pezizomycotina</taxon>
        <taxon>Dothideomycetes</taxon>
        <taxon>Pleosporomycetidae</taxon>
        <taxon>Pleosporales</taxon>
        <taxon>Massarineae</taxon>
        <taxon>Didymosphaeriaceae</taxon>
        <taxon>Karstenula</taxon>
    </lineage>
</organism>
<dbReference type="EMBL" id="MU001512">
    <property type="protein sequence ID" value="KAF2438575.1"/>
    <property type="molecule type" value="Genomic_DNA"/>
</dbReference>
<evidence type="ECO:0000313" key="2">
    <source>
        <dbReference type="Proteomes" id="UP000799764"/>
    </source>
</evidence>
<dbReference type="AlphaFoldDB" id="A0A9P4U5Y8"/>
<gene>
    <name evidence="1" type="ORF">P171DRAFT_526221</name>
</gene>
<keyword evidence="2" id="KW-1185">Reference proteome</keyword>
<accession>A0A9P4U5Y8</accession>